<keyword evidence="9" id="KW-0333">Golgi apparatus</keyword>
<dbReference type="PANTHER" id="PTHR10555">
    <property type="entry name" value="SORTING NEXIN"/>
    <property type="match status" value="1"/>
</dbReference>
<evidence type="ECO:0000256" key="4">
    <source>
        <dbReference type="ARBA" id="ARBA00010883"/>
    </source>
</evidence>
<dbReference type="EMBL" id="CP034456">
    <property type="protein sequence ID" value="QBM86589.1"/>
    <property type="molecule type" value="Genomic_DNA"/>
</dbReference>
<evidence type="ECO:0000313" key="13">
    <source>
        <dbReference type="EMBL" id="QBM86589.1"/>
    </source>
</evidence>
<feature type="region of interest" description="Disordered" evidence="11">
    <location>
        <begin position="195"/>
        <end position="222"/>
    </location>
</feature>
<dbReference type="PROSITE" id="PS50195">
    <property type="entry name" value="PX"/>
    <property type="match status" value="1"/>
</dbReference>
<dbReference type="GO" id="GO:0015031">
    <property type="term" value="P:protein transport"/>
    <property type="evidence" value="ECO:0007669"/>
    <property type="project" value="UniProtKB-KW"/>
</dbReference>
<proteinExistence type="inferred from homology"/>
<dbReference type="Gene3D" id="3.30.1520.10">
    <property type="entry name" value="Phox-like domain"/>
    <property type="match status" value="1"/>
</dbReference>
<feature type="compositionally biased region" description="Polar residues" evidence="11">
    <location>
        <begin position="195"/>
        <end position="216"/>
    </location>
</feature>
<feature type="region of interest" description="Disordered" evidence="11">
    <location>
        <begin position="57"/>
        <end position="118"/>
    </location>
</feature>
<dbReference type="InterPro" id="IPR001683">
    <property type="entry name" value="PX_dom"/>
</dbReference>
<evidence type="ECO:0000256" key="8">
    <source>
        <dbReference type="ARBA" id="ARBA00022927"/>
    </source>
</evidence>
<evidence type="ECO:0000259" key="12">
    <source>
        <dbReference type="PROSITE" id="PS50195"/>
    </source>
</evidence>
<feature type="compositionally biased region" description="Polar residues" evidence="11">
    <location>
        <begin position="442"/>
        <end position="451"/>
    </location>
</feature>
<dbReference type="SMART" id="SM00312">
    <property type="entry name" value="PX"/>
    <property type="match status" value="1"/>
</dbReference>
<dbReference type="InterPro" id="IPR015404">
    <property type="entry name" value="Vps5_C"/>
</dbReference>
<feature type="compositionally biased region" description="Basic and acidic residues" evidence="11">
    <location>
        <begin position="59"/>
        <end position="69"/>
    </location>
</feature>
<dbReference type="InterPro" id="IPR036871">
    <property type="entry name" value="PX_dom_sf"/>
</dbReference>
<dbReference type="Gene3D" id="1.20.1270.60">
    <property type="entry name" value="Arfaptin homology (AH) domain/BAR domain"/>
    <property type="match status" value="1"/>
</dbReference>
<evidence type="ECO:0000313" key="14">
    <source>
        <dbReference type="Proteomes" id="UP000292447"/>
    </source>
</evidence>
<dbReference type="GO" id="GO:0035091">
    <property type="term" value="F:phosphatidylinositol binding"/>
    <property type="evidence" value="ECO:0007669"/>
    <property type="project" value="InterPro"/>
</dbReference>
<dbReference type="GO" id="GO:0030904">
    <property type="term" value="C:retromer complex"/>
    <property type="evidence" value="ECO:0007669"/>
    <property type="project" value="UniProtKB-ARBA"/>
</dbReference>
<dbReference type="SUPFAM" id="SSF64268">
    <property type="entry name" value="PX domain"/>
    <property type="match status" value="1"/>
</dbReference>
<gene>
    <name evidence="13" type="primary">MPUL0A12340</name>
    <name evidence="13" type="ORF">METSCH_A12340</name>
</gene>
<dbReference type="Pfam" id="PF00787">
    <property type="entry name" value="PX"/>
    <property type="match status" value="1"/>
</dbReference>
<keyword evidence="8" id="KW-0653">Protein transport</keyword>
<comment type="subcellular location">
    <subcellularLocation>
        <location evidence="2">Cytoplasm</location>
    </subcellularLocation>
    <subcellularLocation>
        <location evidence="3">Golgi apparatus</location>
    </subcellularLocation>
    <subcellularLocation>
        <location evidence="1">Membrane</location>
        <topology evidence="1">Peripheral membrane protein</topology>
        <orientation evidence="1">Cytoplasmic side</orientation>
    </subcellularLocation>
</comment>
<dbReference type="GO" id="GO:0042147">
    <property type="term" value="P:retrograde transport, endosome to Golgi"/>
    <property type="evidence" value="ECO:0007669"/>
    <property type="project" value="TreeGrafter"/>
</dbReference>
<reference evidence="14" key="1">
    <citation type="submission" date="2019-03" db="EMBL/GenBank/DDBJ databases">
        <title>Snf2 controls pulcherriminic acid biosynthesis and connects pigmentation and antifungal activity of the yeast Metschnikowia pulcherrima.</title>
        <authorList>
            <person name="Gore-Lloyd D."/>
            <person name="Sumann I."/>
            <person name="Brachmann A.O."/>
            <person name="Schneeberger K."/>
            <person name="Ortiz-Merino R.A."/>
            <person name="Moreno-Beltran M."/>
            <person name="Schlaefli M."/>
            <person name="Kirner P."/>
            <person name="Santos Kron A."/>
            <person name="Wolfe K.H."/>
            <person name="Piel J."/>
            <person name="Ahrens C.H."/>
            <person name="Henk D."/>
            <person name="Freimoser F.M."/>
        </authorList>
    </citation>
    <scope>NUCLEOTIDE SEQUENCE [LARGE SCALE GENOMIC DNA]</scope>
    <source>
        <strain evidence="14">APC 1.2</strain>
    </source>
</reference>
<evidence type="ECO:0000256" key="10">
    <source>
        <dbReference type="ARBA" id="ARBA00023136"/>
    </source>
</evidence>
<dbReference type="AlphaFoldDB" id="A0A4P6XIX3"/>
<evidence type="ECO:0000256" key="5">
    <source>
        <dbReference type="ARBA" id="ARBA00022448"/>
    </source>
</evidence>
<keyword evidence="14" id="KW-1185">Reference proteome</keyword>
<sequence>MLSIVYRSSVSSSTGILIPALSTMDDDLTASHWDDVLPTSSTNLAASNIGLIFNSLSLDDPHRDTKESDSGAEIDDTERATNEEDDSNVEGAQEPQITHAPSYVSGYDSPQSPFRSSEAFNQSELDELNAIKQQERDIHKSSLLMELTDGADGSEATEKHDSPLKISASESLFEDKGSPLKIQPLSKSASATLGQSSLNNDLTSPIKKNQLKSSQFRAPRGRRIASKTVVKHLSEDQRDDLDPLTTPTANHDLAAEKTLKQAEEAKALFHAVDRPLYDLPKTSEPAHGDGQTVVSSQPDSDKNETVKSSSNDLIITLGDPVKVGDITTAHIVYSIKTQNKNSKSPFFPQSEGPIVVSRRYKDFRWIYHQLQNNHPGKIIPPPPSKQTYIGRFNENFVENRRLSLEKMLHKISKTPALADDADFVLFLTSQNFAAEAKEREQLSGSGASVQASDGDDEVDKTGSIVTGTSAGGFMSSLFSMTVKYPEPDDFFTRKKGYIDDLEHNLKTFHKSLELIATQRIEIASVVEEISNIVEELADLEMLKNTSELLSAFAEVHAKLKENLDRVNLQDQLTLGFTVEEYLRIIGSVKYTFETRSKIYQLYQSFRQDLNKKQESLDRLNSRYKSSVDKIGQVTFEVDKLKQKAAHYEESFNSVSETIKSELNNFEMEKIQDFRNSVEIFIESSIESQKEAIELWETFYERQNLAQV</sequence>
<dbReference type="InterPro" id="IPR027267">
    <property type="entry name" value="AH/BAR_dom_sf"/>
</dbReference>
<dbReference type="STRING" id="2163413.A0A4P6XIX3"/>
<keyword evidence="5" id="KW-0813">Transport</keyword>
<dbReference type="GO" id="GO:0005768">
    <property type="term" value="C:endosome"/>
    <property type="evidence" value="ECO:0007669"/>
    <property type="project" value="UniProtKB-ARBA"/>
</dbReference>
<evidence type="ECO:0000256" key="2">
    <source>
        <dbReference type="ARBA" id="ARBA00004496"/>
    </source>
</evidence>
<feature type="compositionally biased region" description="Polar residues" evidence="11">
    <location>
        <begin position="108"/>
        <end position="118"/>
    </location>
</feature>
<keyword evidence="10" id="KW-0472">Membrane</keyword>
<protein>
    <submittedName>
        <fullName evidence="13">Sorting nexin-1/2</fullName>
    </submittedName>
</protein>
<evidence type="ECO:0000256" key="7">
    <source>
        <dbReference type="ARBA" id="ARBA00022553"/>
    </source>
</evidence>
<dbReference type="FunFam" id="1.20.1270.60:FF:000022">
    <property type="entry name" value="Sorting nexin 3 protein"/>
    <property type="match status" value="1"/>
</dbReference>
<accession>A0A4P6XIX3</accession>
<dbReference type="Pfam" id="PF09325">
    <property type="entry name" value="Vps5"/>
    <property type="match status" value="1"/>
</dbReference>
<keyword evidence="6" id="KW-0963">Cytoplasm</keyword>
<name>A0A4P6XIX3_9ASCO</name>
<evidence type="ECO:0000256" key="11">
    <source>
        <dbReference type="SAM" id="MobiDB-lite"/>
    </source>
</evidence>
<dbReference type="InterPro" id="IPR035803">
    <property type="entry name" value="BAR_Vps5"/>
</dbReference>
<dbReference type="PANTHER" id="PTHR10555:SF170">
    <property type="entry name" value="FI18122P1"/>
    <property type="match status" value="1"/>
</dbReference>
<dbReference type="GO" id="GO:0005829">
    <property type="term" value="C:cytosol"/>
    <property type="evidence" value="ECO:0007669"/>
    <property type="project" value="GOC"/>
</dbReference>
<dbReference type="CDD" id="cd07627">
    <property type="entry name" value="BAR_Vps5p"/>
    <property type="match status" value="1"/>
</dbReference>
<dbReference type="Proteomes" id="UP000292447">
    <property type="component" value="Chromosome I"/>
</dbReference>
<evidence type="ECO:0000256" key="1">
    <source>
        <dbReference type="ARBA" id="ARBA00004287"/>
    </source>
</evidence>
<comment type="similarity">
    <text evidence="4">Belongs to the sorting nexin family.</text>
</comment>
<organism evidence="13 14">
    <name type="scientific">Metschnikowia aff. pulcherrima</name>
    <dbReference type="NCBI Taxonomy" id="2163413"/>
    <lineage>
        <taxon>Eukaryota</taxon>
        <taxon>Fungi</taxon>
        <taxon>Dikarya</taxon>
        <taxon>Ascomycota</taxon>
        <taxon>Saccharomycotina</taxon>
        <taxon>Pichiomycetes</taxon>
        <taxon>Metschnikowiaceae</taxon>
        <taxon>Metschnikowia</taxon>
    </lineage>
</organism>
<evidence type="ECO:0000256" key="3">
    <source>
        <dbReference type="ARBA" id="ARBA00004555"/>
    </source>
</evidence>
<evidence type="ECO:0000256" key="6">
    <source>
        <dbReference type="ARBA" id="ARBA00022490"/>
    </source>
</evidence>
<dbReference type="GO" id="GO:0005794">
    <property type="term" value="C:Golgi apparatus"/>
    <property type="evidence" value="ECO:0007669"/>
    <property type="project" value="UniProtKB-SubCell"/>
</dbReference>
<dbReference type="GO" id="GO:0045053">
    <property type="term" value="P:protein retention in Golgi apparatus"/>
    <property type="evidence" value="ECO:0007669"/>
    <property type="project" value="TreeGrafter"/>
</dbReference>
<keyword evidence="7" id="KW-0597">Phosphoprotein</keyword>
<feature type="region of interest" description="Disordered" evidence="11">
    <location>
        <begin position="278"/>
        <end position="309"/>
    </location>
</feature>
<evidence type="ECO:0000256" key="9">
    <source>
        <dbReference type="ARBA" id="ARBA00023034"/>
    </source>
</evidence>
<feature type="domain" description="PX" evidence="12">
    <location>
        <begin position="311"/>
        <end position="434"/>
    </location>
</feature>
<feature type="region of interest" description="Disordered" evidence="11">
    <location>
        <begin position="437"/>
        <end position="461"/>
    </location>
</feature>